<dbReference type="PANTHER" id="PTHR46663">
    <property type="entry name" value="DIGUANYLATE CYCLASE DGCT-RELATED"/>
    <property type="match status" value="1"/>
</dbReference>
<dbReference type="InterPro" id="IPR042463">
    <property type="entry name" value="HNOB_dom_associated_sf"/>
</dbReference>
<dbReference type="Gene3D" id="3.30.450.260">
    <property type="entry name" value="Haem NO binding associated domain"/>
    <property type="match status" value="1"/>
</dbReference>
<protein>
    <submittedName>
        <fullName evidence="2">Diguanylate cyclase (GGDEF) domain-containing protein</fullName>
    </submittedName>
</protein>
<dbReference type="CDD" id="cd01949">
    <property type="entry name" value="GGDEF"/>
    <property type="match status" value="1"/>
</dbReference>
<gene>
    <name evidence="2" type="ORF">SAMN04488047_10251</name>
</gene>
<dbReference type="EMBL" id="FOXA01000002">
    <property type="protein sequence ID" value="SFP03604.1"/>
    <property type="molecule type" value="Genomic_DNA"/>
</dbReference>
<feature type="domain" description="GGDEF" evidence="1">
    <location>
        <begin position="184"/>
        <end position="315"/>
    </location>
</feature>
<evidence type="ECO:0000313" key="3">
    <source>
        <dbReference type="Proteomes" id="UP000199356"/>
    </source>
</evidence>
<proteinExistence type="predicted"/>
<dbReference type="PANTHER" id="PTHR46663:SF4">
    <property type="entry name" value="DIGUANYLATE CYCLASE DGCT-RELATED"/>
    <property type="match status" value="1"/>
</dbReference>
<dbReference type="InterPro" id="IPR000160">
    <property type="entry name" value="GGDEF_dom"/>
</dbReference>
<evidence type="ECO:0000259" key="1">
    <source>
        <dbReference type="PROSITE" id="PS50887"/>
    </source>
</evidence>
<organism evidence="2 3">
    <name type="scientific">Tranquillimonas alkanivorans</name>
    <dbReference type="NCBI Taxonomy" id="441119"/>
    <lineage>
        <taxon>Bacteria</taxon>
        <taxon>Pseudomonadati</taxon>
        <taxon>Pseudomonadota</taxon>
        <taxon>Alphaproteobacteria</taxon>
        <taxon>Rhodobacterales</taxon>
        <taxon>Roseobacteraceae</taxon>
        <taxon>Tranquillimonas</taxon>
    </lineage>
</organism>
<dbReference type="PROSITE" id="PS50887">
    <property type="entry name" value="GGDEF"/>
    <property type="match status" value="1"/>
</dbReference>
<dbReference type="STRING" id="441119.SAMN04488047_10251"/>
<dbReference type="InterPro" id="IPR052163">
    <property type="entry name" value="DGC-Regulatory_Protein"/>
</dbReference>
<dbReference type="OrthoDB" id="9812260at2"/>
<dbReference type="SUPFAM" id="SSF55073">
    <property type="entry name" value="Nucleotide cyclase"/>
    <property type="match status" value="1"/>
</dbReference>
<sequence length="318" mass="34583">MTGADTDVALDRLMPMHLRLDAALTIRHAGPVLLKLARSQDLTGRGLTEFFDLDERVAHPTVERLAGRRLNLALRARPEVRLRGLLAPYADGAIMNAAPALSGLDRLRDHGLELSDFAATDALVDLLFLIEARSLTLLEARDMVSRLEEARRTAESQAVTDSLTGLSNRRALNEELERLTGRGAPFALMRVDLDDFKHINDTFGHASGDSALRAAARALLQATRRDDTVARMGGDEFVVLLADVTSPARVERVAERVLSLIRGALPGAYRLSCSLGSTLSVQYTRPSPARLLRDADVALYAAKAAGRDCHKMFRGAAA</sequence>
<keyword evidence="3" id="KW-1185">Reference proteome</keyword>
<dbReference type="RefSeq" id="WP_093417975.1">
    <property type="nucleotide sequence ID" value="NZ_FOXA01000002.1"/>
</dbReference>
<evidence type="ECO:0000313" key="2">
    <source>
        <dbReference type="EMBL" id="SFP03604.1"/>
    </source>
</evidence>
<dbReference type="SMART" id="SM00267">
    <property type="entry name" value="GGDEF"/>
    <property type="match status" value="1"/>
</dbReference>
<dbReference type="Gene3D" id="3.30.70.270">
    <property type="match status" value="1"/>
</dbReference>
<dbReference type="Pfam" id="PF00990">
    <property type="entry name" value="GGDEF"/>
    <property type="match status" value="1"/>
</dbReference>
<dbReference type="NCBIfam" id="TIGR00254">
    <property type="entry name" value="GGDEF"/>
    <property type="match status" value="1"/>
</dbReference>
<dbReference type="Proteomes" id="UP000199356">
    <property type="component" value="Unassembled WGS sequence"/>
</dbReference>
<dbReference type="AlphaFoldDB" id="A0A1I5M1X2"/>
<dbReference type="InterPro" id="IPR043128">
    <property type="entry name" value="Rev_trsase/Diguanyl_cyclase"/>
</dbReference>
<name>A0A1I5M1X2_9RHOB</name>
<dbReference type="InterPro" id="IPR029787">
    <property type="entry name" value="Nucleotide_cyclase"/>
</dbReference>
<reference evidence="2 3" key="1">
    <citation type="submission" date="2016-10" db="EMBL/GenBank/DDBJ databases">
        <authorList>
            <person name="de Groot N.N."/>
        </authorList>
    </citation>
    <scope>NUCLEOTIDE SEQUENCE [LARGE SCALE GENOMIC DNA]</scope>
    <source>
        <strain evidence="2 3">DSM 19547</strain>
    </source>
</reference>
<accession>A0A1I5M1X2</accession>